<feature type="region of interest" description="Disordered" evidence="9">
    <location>
        <begin position="1"/>
        <end position="83"/>
    </location>
</feature>
<keyword evidence="2" id="KW-0677">Repeat</keyword>
<evidence type="ECO:0000256" key="6">
    <source>
        <dbReference type="ARBA" id="ARBA00023186"/>
    </source>
</evidence>
<feature type="compositionally biased region" description="Gly residues" evidence="9">
    <location>
        <begin position="37"/>
        <end position="51"/>
    </location>
</feature>
<evidence type="ECO:0000256" key="3">
    <source>
        <dbReference type="ARBA" id="ARBA00022824"/>
    </source>
</evidence>
<evidence type="ECO:0000256" key="8">
    <source>
        <dbReference type="PROSITE-ProRule" id="PRU00023"/>
    </source>
</evidence>
<keyword evidence="12" id="KW-1185">Reference proteome</keyword>
<dbReference type="InterPro" id="IPR002110">
    <property type="entry name" value="Ankyrin_rpt"/>
</dbReference>
<dbReference type="PANTHER" id="PTHR12447">
    <property type="entry name" value="ANKYRIN REPEAT DOMAIN-CONTAINING PROTEIN 13"/>
    <property type="match status" value="1"/>
</dbReference>
<dbReference type="Gene3D" id="1.25.40.20">
    <property type="entry name" value="Ankyrin repeat-containing domain"/>
    <property type="match status" value="1"/>
</dbReference>
<evidence type="ECO:0000259" key="10">
    <source>
        <dbReference type="Pfam" id="PF11904"/>
    </source>
</evidence>
<evidence type="ECO:0000256" key="7">
    <source>
        <dbReference type="ARBA" id="ARBA00037107"/>
    </source>
</evidence>
<dbReference type="GO" id="GO:0005102">
    <property type="term" value="F:signaling receptor binding"/>
    <property type="evidence" value="ECO:0007669"/>
    <property type="project" value="TreeGrafter"/>
</dbReference>
<protein>
    <submittedName>
        <fullName evidence="11">Ankyrin repeat domain 13C</fullName>
    </submittedName>
</protein>
<feature type="domain" description="Ankyrin repeat" evidence="10">
    <location>
        <begin position="207"/>
        <end position="464"/>
    </location>
</feature>
<dbReference type="SUPFAM" id="SSF48403">
    <property type="entry name" value="Ankyrin repeat"/>
    <property type="match status" value="1"/>
</dbReference>
<sequence length="488" mass="54758">MTGEKLRSLRRDHKPSKEDGDLLAPGEEEAAAAPGGIFTGGRGSSGKGGRAGGHRIFSNHHHRLPLKGGPAAGGTGPPAEPDKCPAHFPVHECVFKGDVRRLSALIRTQGISQKDSHGNTPLHLAVMLGHKECAHLLLAHNAPVKVKNAQGWSPLAEAISYGDRQMITALLRKLKQQSRESVEEKRPRLLKALKEVRTSMYVLILQLDTTLIDFTDMKCQRGDLSFIFNGDAAPSESFVVLDNEQKVYQRIHHEESEMETEEEVDILMSSDIYSATLSTKSITFTRAQTGWLFREDKTERVGNFLADFYLVNGLVLESRKRREHLSEEDILRNKAIMESLSKGGNLMEQNFEPVRRQSLTPPSPNTITWEEYISAENGKAPHLGRELVCKESKKTFKATIAMSQEFPLGIESLLNVLEVIAPFKHFNKLREFVQMKLPPGFPVKLDIPVFPTITATVTFQEFRYDEFDESIFTIPDDYKEDPSRFPDL</sequence>
<keyword evidence="6" id="KW-0143">Chaperone</keyword>
<evidence type="ECO:0000313" key="11">
    <source>
        <dbReference type="Ensembl" id="ENSSOCP00000021738.1"/>
    </source>
</evidence>
<reference evidence="11" key="2">
    <citation type="submission" date="2025-09" db="UniProtKB">
        <authorList>
            <consortium name="Ensembl"/>
        </authorList>
    </citation>
    <scope>IDENTIFICATION</scope>
</reference>
<dbReference type="FunFam" id="1.25.40.20:FF:000073">
    <property type="entry name" value="Ankyrin repeat domain-containing protein 13C"/>
    <property type="match status" value="1"/>
</dbReference>
<dbReference type="InterPro" id="IPR055285">
    <property type="entry name" value="ANKRD13_C"/>
</dbReference>
<evidence type="ECO:0000256" key="1">
    <source>
        <dbReference type="ARBA" id="ARBA00004586"/>
    </source>
</evidence>
<feature type="compositionally biased region" description="Basic and acidic residues" evidence="9">
    <location>
        <begin position="1"/>
        <end position="20"/>
    </location>
</feature>
<keyword evidence="3" id="KW-0256">Endoplasmic reticulum</keyword>
<proteinExistence type="predicted"/>
<comment type="subcellular location">
    <subcellularLocation>
        <location evidence="1">Endoplasmic reticulum membrane</location>
    </subcellularLocation>
</comment>
<name>A0A8D0FW68_STROC</name>
<dbReference type="InterPro" id="IPR021832">
    <property type="entry name" value="ANKRD13"/>
</dbReference>
<dbReference type="PANTHER" id="PTHR12447:SF25">
    <property type="entry name" value="ANKYRIN REPEAT DOMAIN-CONTAINING PROTEIN 13C"/>
    <property type="match status" value="1"/>
</dbReference>
<dbReference type="GO" id="GO:0006621">
    <property type="term" value="P:protein retention in ER lumen"/>
    <property type="evidence" value="ECO:0007669"/>
    <property type="project" value="TreeGrafter"/>
</dbReference>
<keyword evidence="5" id="KW-0472">Membrane</keyword>
<dbReference type="PROSITE" id="PS50297">
    <property type="entry name" value="ANK_REP_REGION"/>
    <property type="match status" value="1"/>
</dbReference>
<keyword evidence="4 8" id="KW-0040">ANK repeat</keyword>
<dbReference type="Proteomes" id="UP000694551">
    <property type="component" value="Unplaced"/>
</dbReference>
<evidence type="ECO:0000256" key="4">
    <source>
        <dbReference type="ARBA" id="ARBA00023043"/>
    </source>
</evidence>
<evidence type="ECO:0000313" key="12">
    <source>
        <dbReference type="Proteomes" id="UP000694551"/>
    </source>
</evidence>
<dbReference type="Pfam" id="PF12796">
    <property type="entry name" value="Ank_2"/>
    <property type="match status" value="1"/>
</dbReference>
<accession>A0A8D0FW68</accession>
<dbReference type="GO" id="GO:0005789">
    <property type="term" value="C:endoplasmic reticulum membrane"/>
    <property type="evidence" value="ECO:0007669"/>
    <property type="project" value="UniProtKB-SubCell"/>
</dbReference>
<feature type="repeat" description="ANK" evidence="8">
    <location>
        <begin position="117"/>
        <end position="149"/>
    </location>
</feature>
<dbReference type="AlphaFoldDB" id="A0A8D0FW68"/>
<dbReference type="Ensembl" id="ENSSOCT00000022281.1">
    <property type="protein sequence ID" value="ENSSOCP00000021738.1"/>
    <property type="gene ID" value="ENSSOCG00000016222.1"/>
</dbReference>
<dbReference type="PROSITE" id="PS50088">
    <property type="entry name" value="ANK_REPEAT"/>
    <property type="match status" value="1"/>
</dbReference>
<organism evidence="11 12">
    <name type="scientific">Strix occidentalis caurina</name>
    <name type="common">northern spotted owl</name>
    <dbReference type="NCBI Taxonomy" id="311401"/>
    <lineage>
        <taxon>Eukaryota</taxon>
        <taxon>Metazoa</taxon>
        <taxon>Chordata</taxon>
        <taxon>Craniata</taxon>
        <taxon>Vertebrata</taxon>
        <taxon>Euteleostomi</taxon>
        <taxon>Archelosauria</taxon>
        <taxon>Archosauria</taxon>
        <taxon>Dinosauria</taxon>
        <taxon>Saurischia</taxon>
        <taxon>Theropoda</taxon>
        <taxon>Coelurosauria</taxon>
        <taxon>Aves</taxon>
        <taxon>Neognathae</taxon>
        <taxon>Neoaves</taxon>
        <taxon>Telluraves</taxon>
        <taxon>Strigiformes</taxon>
        <taxon>Strigidae</taxon>
        <taxon>Strix</taxon>
    </lineage>
</organism>
<evidence type="ECO:0000256" key="9">
    <source>
        <dbReference type="SAM" id="MobiDB-lite"/>
    </source>
</evidence>
<dbReference type="Pfam" id="PF11904">
    <property type="entry name" value="ANKRD13_C"/>
    <property type="match status" value="1"/>
</dbReference>
<reference evidence="11" key="1">
    <citation type="submission" date="2025-08" db="UniProtKB">
        <authorList>
            <consortium name="Ensembl"/>
        </authorList>
    </citation>
    <scope>IDENTIFICATION</scope>
</reference>
<evidence type="ECO:0000256" key="2">
    <source>
        <dbReference type="ARBA" id="ARBA00022737"/>
    </source>
</evidence>
<dbReference type="SMART" id="SM00248">
    <property type="entry name" value="ANK"/>
    <property type="match status" value="2"/>
</dbReference>
<evidence type="ECO:0000256" key="5">
    <source>
        <dbReference type="ARBA" id="ARBA00023136"/>
    </source>
</evidence>
<dbReference type="InterPro" id="IPR036770">
    <property type="entry name" value="Ankyrin_rpt-contain_sf"/>
</dbReference>
<comment type="function">
    <text evidence="7">Acts as a molecular chaperone for G protein-coupled receptors, regulating their biogenesis and exit from the ER.</text>
</comment>